<sequence length="60" mass="6997">MRDVQTGHHHRNPRLEDDFCGFRVDIDIEFGGRRPVAQPHRAAHDHDTGDFVTQFRMAVQ</sequence>
<name>A0A645IM83_9ZZZZ</name>
<evidence type="ECO:0000313" key="1">
    <source>
        <dbReference type="EMBL" id="MPN52435.1"/>
    </source>
</evidence>
<dbReference type="EMBL" id="VSSQ01118547">
    <property type="protein sequence ID" value="MPN52435.1"/>
    <property type="molecule type" value="Genomic_DNA"/>
</dbReference>
<accession>A0A645IM83</accession>
<proteinExistence type="predicted"/>
<gene>
    <name evidence="1" type="ORF">SDC9_200096</name>
</gene>
<dbReference type="AlphaFoldDB" id="A0A645IM83"/>
<organism evidence="1">
    <name type="scientific">bioreactor metagenome</name>
    <dbReference type="NCBI Taxonomy" id="1076179"/>
    <lineage>
        <taxon>unclassified sequences</taxon>
        <taxon>metagenomes</taxon>
        <taxon>ecological metagenomes</taxon>
    </lineage>
</organism>
<protein>
    <submittedName>
        <fullName evidence="1">Uncharacterized protein</fullName>
    </submittedName>
</protein>
<reference evidence="1" key="1">
    <citation type="submission" date="2019-08" db="EMBL/GenBank/DDBJ databases">
        <authorList>
            <person name="Kucharzyk K."/>
            <person name="Murdoch R.W."/>
            <person name="Higgins S."/>
            <person name="Loffler F."/>
        </authorList>
    </citation>
    <scope>NUCLEOTIDE SEQUENCE</scope>
</reference>
<comment type="caution">
    <text evidence="1">The sequence shown here is derived from an EMBL/GenBank/DDBJ whole genome shotgun (WGS) entry which is preliminary data.</text>
</comment>